<dbReference type="EMBL" id="JAURTK010000010">
    <property type="protein sequence ID" value="MDP9650439.1"/>
    <property type="molecule type" value="Genomic_DNA"/>
</dbReference>
<gene>
    <name evidence="2" type="ORF">J2793_005912</name>
</gene>
<dbReference type="AlphaFoldDB" id="A0AB73IKL6"/>
<proteinExistence type="predicted"/>
<evidence type="ECO:0000256" key="1">
    <source>
        <dbReference type="SAM" id="MobiDB-lite"/>
    </source>
</evidence>
<sequence length="48" mass="5409">MRTVAREPRALSPNAIEGAHKSSRMSLERAPGEAFRQVARRLRYGAKE</sequence>
<accession>A0AB73IKL6</accession>
<comment type="caution">
    <text evidence="2">The sequence shown here is derived from an EMBL/GenBank/DDBJ whole genome shotgun (WGS) entry which is preliminary data.</text>
</comment>
<dbReference type="Proteomes" id="UP001229486">
    <property type="component" value="Unassembled WGS sequence"/>
</dbReference>
<protein>
    <submittedName>
        <fullName evidence="2">Uncharacterized protein</fullName>
    </submittedName>
</protein>
<name>A0AB73IKL6_9BURK</name>
<evidence type="ECO:0000313" key="2">
    <source>
        <dbReference type="EMBL" id="MDP9650439.1"/>
    </source>
</evidence>
<organism evidence="2 3">
    <name type="scientific">Paraburkholderia caledonica</name>
    <dbReference type="NCBI Taxonomy" id="134536"/>
    <lineage>
        <taxon>Bacteria</taxon>
        <taxon>Pseudomonadati</taxon>
        <taxon>Pseudomonadota</taxon>
        <taxon>Betaproteobacteria</taxon>
        <taxon>Burkholderiales</taxon>
        <taxon>Burkholderiaceae</taxon>
        <taxon>Paraburkholderia</taxon>
    </lineage>
</organism>
<feature type="region of interest" description="Disordered" evidence="1">
    <location>
        <begin position="1"/>
        <end position="32"/>
    </location>
</feature>
<evidence type="ECO:0000313" key="3">
    <source>
        <dbReference type="Proteomes" id="UP001229486"/>
    </source>
</evidence>
<reference evidence="2" key="1">
    <citation type="submission" date="2023-07" db="EMBL/GenBank/DDBJ databases">
        <title>Sorghum-associated microbial communities from plants grown in Nebraska, USA.</title>
        <authorList>
            <person name="Schachtman D."/>
        </authorList>
    </citation>
    <scope>NUCLEOTIDE SEQUENCE</scope>
    <source>
        <strain evidence="2">DS1061</strain>
    </source>
</reference>